<accession>F8L6X8</accession>
<evidence type="ECO:0000313" key="2">
    <source>
        <dbReference type="Proteomes" id="UP000000496"/>
    </source>
</evidence>
<gene>
    <name evidence="1" type="ordered locus">SNE_A06090</name>
</gene>
<protein>
    <recommendedName>
        <fullName evidence="3">PI3K/PI4K catalytic domain-containing protein</fullName>
    </recommendedName>
</protein>
<organism evidence="1 2">
    <name type="scientific">Simkania negevensis (strain ATCC VR-1471 / DSM 27360 / Z)</name>
    <dbReference type="NCBI Taxonomy" id="331113"/>
    <lineage>
        <taxon>Bacteria</taxon>
        <taxon>Pseudomonadati</taxon>
        <taxon>Chlamydiota</taxon>
        <taxon>Chlamydiia</taxon>
        <taxon>Parachlamydiales</taxon>
        <taxon>Simkaniaceae</taxon>
        <taxon>Simkania</taxon>
    </lineage>
</organism>
<name>F8L6X8_SIMNZ</name>
<dbReference type="Proteomes" id="UP000000496">
    <property type="component" value="Chromosome gsn.131"/>
</dbReference>
<evidence type="ECO:0008006" key="3">
    <source>
        <dbReference type="Google" id="ProtNLM"/>
    </source>
</evidence>
<proteinExistence type="predicted"/>
<dbReference type="STRING" id="331113.SNE_A06090"/>
<sequence length="409" mass="48062">MARLKLPVIYLIFVSALFLKTLTLIPPSTPYQFQSAVLVEKIPIPKWKKRFTHLIKQARHLHEKATVDRLISHTLTLFRDLSGLRTNHFLEAKWKALHQFIATLYFYERHSLTVEEVTKSKKKPCLRLKKGSKEWGYLKPRGNLYLEQACWDISLLLEMETLIAPSFPVMIEGKPYVFQPFLPIRTYQTIFTFPEKLSKRTTKISELNYWKANLLMTLFGPKDLHAGNIGFTKNHSLLFFDNEHIFSQTNTFLSISLKLTPPCINHLIDWPAAKNPLTKSHANHIAKLMESWRKKRSQLLAYLDHPSVSNFLTEPERQAFFDRFDELTKISIQSEVTTFESIITQLYPNLYEGLEDLKPIIEQITKQSISPMSSLQFVTSHRHWWKEIDTSAEEKMRIWVEKYHSYHKE</sequence>
<dbReference type="RefSeq" id="WP_013942953.1">
    <property type="nucleotide sequence ID" value="NC_015713.1"/>
</dbReference>
<keyword evidence="2" id="KW-1185">Reference proteome</keyword>
<dbReference type="AlphaFoldDB" id="F8L6X8"/>
<dbReference type="KEGG" id="sng:SNE_A06090"/>
<dbReference type="EMBL" id="FR872582">
    <property type="protein sequence ID" value="CCB88486.1"/>
    <property type="molecule type" value="Genomic_DNA"/>
</dbReference>
<reference key="1">
    <citation type="journal article" date="2011" name="Mol. Biol. Evol.">
        <title>Unity in variety -- the pan-genome of the Chlamydiae.</title>
        <authorList>
            <person name="Collingro A."/>
            <person name="Tischler P."/>
            <person name="Weinmaier T."/>
            <person name="Penz T."/>
            <person name="Heinz E."/>
            <person name="Brunham R.C."/>
            <person name="Read T.D."/>
            <person name="Bavoil P.M."/>
            <person name="Sachse K."/>
            <person name="Kahane S."/>
            <person name="Friedman M.G."/>
            <person name="Rattei T."/>
            <person name="Myers G.S.A."/>
            <person name="Horn M."/>
        </authorList>
    </citation>
    <scope>NUCLEOTIDE SEQUENCE</scope>
    <source>
        <strain>Z</strain>
    </source>
</reference>
<dbReference type="HOGENOM" id="CLU_672490_0_0_0"/>
<evidence type="ECO:0000313" key="1">
    <source>
        <dbReference type="EMBL" id="CCB88486.1"/>
    </source>
</evidence>
<reference evidence="1 2" key="2">
    <citation type="journal article" date="2011" name="Mol. Biol. Evol.">
        <title>Unity in variety--the pan-genome of the Chlamydiae.</title>
        <authorList>
            <person name="Collingro A."/>
            <person name="Tischler P."/>
            <person name="Weinmaier T."/>
            <person name="Penz T."/>
            <person name="Heinz E."/>
            <person name="Brunham R.C."/>
            <person name="Read T.D."/>
            <person name="Bavoil P.M."/>
            <person name="Sachse K."/>
            <person name="Kahane S."/>
            <person name="Friedman M.G."/>
            <person name="Rattei T."/>
            <person name="Myers G.S."/>
            <person name="Horn M."/>
        </authorList>
    </citation>
    <scope>NUCLEOTIDE SEQUENCE [LARGE SCALE GENOMIC DNA]</scope>
    <source>
        <strain evidence="2">ATCC VR-1471 / Z</strain>
    </source>
</reference>